<sequence length="137" mass="16107">MKEHQRLCRKMDTERSELAEYIAWIGHEINWKATERRAPYGDNTGKRKIREASDFVGETNLMNRRCLDQGSSANRRKSDHDEESGELRFSAVKRRCPFRKNQHKFRVLEVRELGRQISKLSKRNSAWSEMHTGTGAE</sequence>
<dbReference type="AlphaFoldDB" id="A0A3S5CUB0"/>
<evidence type="ECO:0000313" key="3">
    <source>
        <dbReference type="Proteomes" id="UP000784294"/>
    </source>
</evidence>
<evidence type="ECO:0000256" key="1">
    <source>
        <dbReference type="SAM" id="MobiDB-lite"/>
    </source>
</evidence>
<evidence type="ECO:0000313" key="2">
    <source>
        <dbReference type="EMBL" id="VEL37597.1"/>
    </source>
</evidence>
<comment type="caution">
    <text evidence="2">The sequence shown here is derived from an EMBL/GenBank/DDBJ whole genome shotgun (WGS) entry which is preliminary data.</text>
</comment>
<protein>
    <submittedName>
        <fullName evidence="2">Uncharacterized protein</fullName>
    </submittedName>
</protein>
<keyword evidence="3" id="KW-1185">Reference proteome</keyword>
<dbReference type="EMBL" id="CAAALY010255457">
    <property type="protein sequence ID" value="VEL37597.1"/>
    <property type="molecule type" value="Genomic_DNA"/>
</dbReference>
<feature type="region of interest" description="Disordered" evidence="1">
    <location>
        <begin position="66"/>
        <end position="86"/>
    </location>
</feature>
<accession>A0A3S5CUB0</accession>
<name>A0A3S5CUB0_9PLAT</name>
<dbReference type="Proteomes" id="UP000784294">
    <property type="component" value="Unassembled WGS sequence"/>
</dbReference>
<organism evidence="2 3">
    <name type="scientific">Protopolystoma xenopodis</name>
    <dbReference type="NCBI Taxonomy" id="117903"/>
    <lineage>
        <taxon>Eukaryota</taxon>
        <taxon>Metazoa</taxon>
        <taxon>Spiralia</taxon>
        <taxon>Lophotrochozoa</taxon>
        <taxon>Platyhelminthes</taxon>
        <taxon>Monogenea</taxon>
        <taxon>Polyopisthocotylea</taxon>
        <taxon>Polystomatidea</taxon>
        <taxon>Polystomatidae</taxon>
        <taxon>Protopolystoma</taxon>
    </lineage>
</organism>
<reference evidence="2" key="1">
    <citation type="submission" date="2018-11" db="EMBL/GenBank/DDBJ databases">
        <authorList>
            <consortium name="Pathogen Informatics"/>
        </authorList>
    </citation>
    <scope>NUCLEOTIDE SEQUENCE</scope>
</reference>
<gene>
    <name evidence="2" type="ORF">PXEA_LOCUS31037</name>
</gene>
<proteinExistence type="predicted"/>